<keyword evidence="5" id="KW-1185">Reference proteome</keyword>
<dbReference type="Proteomes" id="UP000649617">
    <property type="component" value="Unassembled WGS sequence"/>
</dbReference>
<accession>A0A812Q7J1</accession>
<comment type="caution">
    <text evidence="4">The sequence shown here is derived from an EMBL/GenBank/DDBJ whole genome shotgun (WGS) entry which is preliminary data.</text>
</comment>
<comment type="similarity">
    <text evidence="1">Belongs to the mTERF family.</text>
</comment>
<name>A0A812Q7J1_SYMPI</name>
<protein>
    <submittedName>
        <fullName evidence="4">Vps34 protein</fullName>
    </submittedName>
</protein>
<organism evidence="4 5">
    <name type="scientific">Symbiodinium pilosum</name>
    <name type="common">Dinoflagellate</name>
    <dbReference type="NCBI Taxonomy" id="2952"/>
    <lineage>
        <taxon>Eukaryota</taxon>
        <taxon>Sar</taxon>
        <taxon>Alveolata</taxon>
        <taxon>Dinophyceae</taxon>
        <taxon>Suessiales</taxon>
        <taxon>Symbiodiniaceae</taxon>
        <taxon>Symbiodinium</taxon>
    </lineage>
</organism>
<feature type="non-terminal residue" evidence="4">
    <location>
        <position position="1"/>
    </location>
</feature>
<keyword evidence="2" id="KW-0809">Transit peptide</keyword>
<dbReference type="InterPro" id="IPR003690">
    <property type="entry name" value="MTERF"/>
</dbReference>
<feature type="region of interest" description="Disordered" evidence="3">
    <location>
        <begin position="1"/>
        <end position="27"/>
    </location>
</feature>
<evidence type="ECO:0000256" key="2">
    <source>
        <dbReference type="ARBA" id="ARBA00022946"/>
    </source>
</evidence>
<reference evidence="4" key="1">
    <citation type="submission" date="2021-02" db="EMBL/GenBank/DDBJ databases">
        <authorList>
            <person name="Dougan E. K."/>
            <person name="Rhodes N."/>
            <person name="Thang M."/>
            <person name="Chan C."/>
        </authorList>
    </citation>
    <scope>NUCLEOTIDE SEQUENCE</scope>
</reference>
<gene>
    <name evidence="4" type="primary">vps34</name>
    <name evidence="4" type="ORF">SPIL2461_LOCUS8599</name>
</gene>
<dbReference type="EMBL" id="CAJNIZ010014313">
    <property type="protein sequence ID" value="CAE7360086.1"/>
    <property type="molecule type" value="Genomic_DNA"/>
</dbReference>
<sequence length="129" mass="14585">MELDEVPFAVANPMTAKEEEASPGEELSDTEAFLVENVGLTKKQMRKIRTFWSYSGDRQPPLARCQMVADYLQNDVGFNEDQLRRTLADCPEALEVFSVETLKEKVRFLEVEVGVEEPDLAEVVAAYPQ</sequence>
<dbReference type="InterPro" id="IPR038538">
    <property type="entry name" value="MTERF_sf"/>
</dbReference>
<evidence type="ECO:0000256" key="3">
    <source>
        <dbReference type="SAM" id="MobiDB-lite"/>
    </source>
</evidence>
<dbReference type="AlphaFoldDB" id="A0A812Q7J1"/>
<evidence type="ECO:0000313" key="4">
    <source>
        <dbReference type="EMBL" id="CAE7360086.1"/>
    </source>
</evidence>
<dbReference type="OrthoDB" id="67688at2759"/>
<dbReference type="GO" id="GO:0003676">
    <property type="term" value="F:nucleic acid binding"/>
    <property type="evidence" value="ECO:0007669"/>
    <property type="project" value="InterPro"/>
</dbReference>
<dbReference type="Pfam" id="PF02536">
    <property type="entry name" value="mTERF"/>
    <property type="match status" value="1"/>
</dbReference>
<evidence type="ECO:0000256" key="1">
    <source>
        <dbReference type="ARBA" id="ARBA00007692"/>
    </source>
</evidence>
<dbReference type="Gene3D" id="1.25.70.10">
    <property type="entry name" value="Transcription termination factor 3, mitochondrial"/>
    <property type="match status" value="1"/>
</dbReference>
<proteinExistence type="inferred from homology"/>
<evidence type="ECO:0000313" key="5">
    <source>
        <dbReference type="Proteomes" id="UP000649617"/>
    </source>
</evidence>